<feature type="transmembrane region" description="Helical" evidence="3">
    <location>
        <begin position="358"/>
        <end position="378"/>
    </location>
</feature>
<dbReference type="GO" id="GO:0098003">
    <property type="term" value="P:viral tail assembly"/>
    <property type="evidence" value="ECO:0007669"/>
    <property type="project" value="UniProtKB-KW"/>
</dbReference>
<organism evidence="5">
    <name type="scientific">Myoviridae sp. ctQf419</name>
    <dbReference type="NCBI Taxonomy" id="2825102"/>
    <lineage>
        <taxon>Viruses</taxon>
        <taxon>Duplodnaviria</taxon>
        <taxon>Heunggongvirae</taxon>
        <taxon>Uroviricota</taxon>
        <taxon>Caudoviricetes</taxon>
    </lineage>
</organism>
<evidence type="ECO:0000313" key="5">
    <source>
        <dbReference type="EMBL" id="DAF94994.1"/>
    </source>
</evidence>
<name>A0A8S5UKS1_9CAUD</name>
<evidence type="ECO:0000259" key="4">
    <source>
        <dbReference type="Pfam" id="PF10145"/>
    </source>
</evidence>
<evidence type="ECO:0000256" key="2">
    <source>
        <dbReference type="ARBA" id="ARBA00022612"/>
    </source>
</evidence>
<keyword evidence="3" id="KW-1133">Transmembrane helix</keyword>
<dbReference type="Pfam" id="PF10145">
    <property type="entry name" value="PhageMin_Tail"/>
    <property type="match status" value="1"/>
</dbReference>
<feature type="transmembrane region" description="Helical" evidence="3">
    <location>
        <begin position="702"/>
        <end position="722"/>
    </location>
</feature>
<dbReference type="NCBIfam" id="TIGR01760">
    <property type="entry name" value="tape_meas_TP901"/>
    <property type="match status" value="1"/>
</dbReference>
<feature type="transmembrane region" description="Helical" evidence="3">
    <location>
        <begin position="584"/>
        <end position="610"/>
    </location>
</feature>
<feature type="transmembrane region" description="Helical" evidence="3">
    <location>
        <begin position="384"/>
        <end position="405"/>
    </location>
</feature>
<protein>
    <submittedName>
        <fullName evidence="5">Minor tail protein</fullName>
    </submittedName>
</protein>
<dbReference type="EMBL" id="BK016102">
    <property type="protein sequence ID" value="DAF94994.1"/>
    <property type="molecule type" value="Genomic_DNA"/>
</dbReference>
<sequence>MESAMGLGFVLEFKDMASSGIEKAKVKIDELKQHTSDLTSVFDKNLTRIKNGAAQMAVGFTIMGSMLIPTMNAALGQYKMAEVSTLLAKNQMGLVSQLSDTANAAAMKFGKKTDEMASAEYNLISAGIDAAKVNYALDASAKLAIGGITDMGTASNGLTSVLNAYNLAAEQSEEVTDAMFVAMKRGKTTIGELSGVIGRVAPLASNVGVSINEMFGSIATATLSGQKTEEAATGLKAALSNIMKPTSEGAKLADSLGLAFDAEALKAKGLRGVLDDVYASTKGDVGMMTQLFGSVEALNFVFAIMKNNGDTFTSVMNDMNRKGGSTEEAYRKMADTVIMQGRRIGASFAVGMKRFGTIFLPVLSLILLPLELIMKGFASLPKPILGVIGAGLGFASLFFIMRGAMMASYGASKLLSAGIGGQFVASLKKGTLGLLNFNSGFAKTSLRMFGHMAVLYALYKAYDYNFLGIKTAVSRLSAAWDIASNAADDGTVKIKKSLIKDLGFSNVEYGADVLERLGAIFFRVQQFAKSFGQGVGNEFAWLGKQLDKLKQDGGPIADLLSGLLNIDRSKLSDWKEIGFMFGKLATYIVPFLMLQLAFSAISTVVGGIIAPFSALFGVLGSLYGIIMANPIALIIAGIAIAAWLIYENWDAVCAYCTDLWNSFSLFMTSTWDGIVSYGNELWTGFCTFLQDMWNGVVNFFSAYGQILFGTMLWPFSMIVAFFTSFRTTFFTSGASLWDAFCAGIKSAVNGPIDAVREGLARIRRMLPFSDAKEGPLSTLTLSGSRLMTTLATGVNAGSPALHSAVEKGFSSILPQKAKVDVLPAYMATKFPVMPKRFAKVVKENDDNDPVSGRPDFIRNITNRFVSEKKTVVDHMLPAEKQQEKPFIVESIVYLDGEQIYRAVKRVDKFERFKDGDDRAV</sequence>
<dbReference type="InterPro" id="IPR010090">
    <property type="entry name" value="Phage_tape_meas"/>
</dbReference>
<accession>A0A8S5UKS1</accession>
<dbReference type="PANTHER" id="PTHR37813">
    <property type="entry name" value="FELS-2 PROPHAGE PROTEIN"/>
    <property type="match status" value="1"/>
</dbReference>
<reference evidence="5" key="1">
    <citation type="journal article" date="2021" name="Proc. Natl. Acad. Sci. U.S.A.">
        <title>A Catalog of Tens of Thousands of Viruses from Human Metagenomes Reveals Hidden Associations with Chronic Diseases.</title>
        <authorList>
            <person name="Tisza M.J."/>
            <person name="Buck C.B."/>
        </authorList>
    </citation>
    <scope>NUCLEOTIDE SEQUENCE</scope>
    <source>
        <strain evidence="5">CtQf419</strain>
    </source>
</reference>
<evidence type="ECO:0000256" key="3">
    <source>
        <dbReference type="SAM" id="Phobius"/>
    </source>
</evidence>
<keyword evidence="3" id="KW-0472">Membrane</keyword>
<feature type="transmembrane region" description="Helical" evidence="3">
    <location>
        <begin position="622"/>
        <end position="645"/>
    </location>
</feature>
<keyword evidence="3" id="KW-0812">Transmembrane</keyword>
<proteinExistence type="predicted"/>
<keyword evidence="1" id="KW-1245">Viral tail assembly</keyword>
<keyword evidence="2" id="KW-1188">Viral release from host cell</keyword>
<evidence type="ECO:0000256" key="1">
    <source>
        <dbReference type="ARBA" id="ARBA00022465"/>
    </source>
</evidence>
<dbReference type="PANTHER" id="PTHR37813:SF1">
    <property type="entry name" value="FELS-2 PROPHAGE PROTEIN"/>
    <property type="match status" value="1"/>
</dbReference>
<feature type="domain" description="Phage tail tape measure protein" evidence="4">
    <location>
        <begin position="104"/>
        <end position="293"/>
    </location>
</feature>